<protein>
    <submittedName>
        <fullName evidence="1">Uncharacterized protein</fullName>
    </submittedName>
</protein>
<sequence length="149" mass="15934">MARVSAPRSRRLVGSGITTELRNAFSTSSDAFLLSKHITYSSAAASQGSVILPSFVNPNSSCDILSSSLKTIVPRYANGTSNLFPSAVYTAQWPLSATGEVAQHVSASPVSVLTLCHFLVNWENLLELIMIGSSWLLGSQVLCSERLCL</sequence>
<reference evidence="1 2" key="1">
    <citation type="submission" date="2018-04" db="EMBL/GenBank/DDBJ databases">
        <title>WGS assembly of Panicum hallii var. hallii HAL2.</title>
        <authorList>
            <person name="Lovell J."/>
            <person name="Jenkins J."/>
            <person name="Lowry D."/>
            <person name="Mamidi S."/>
            <person name="Sreedasyam A."/>
            <person name="Weng X."/>
            <person name="Barry K."/>
            <person name="Bonette J."/>
            <person name="Campitelli B."/>
            <person name="Daum C."/>
            <person name="Gordon S."/>
            <person name="Gould B."/>
            <person name="Lipzen A."/>
            <person name="MacQueen A."/>
            <person name="Palacio-Mejia J."/>
            <person name="Plott C."/>
            <person name="Shakirov E."/>
            <person name="Shu S."/>
            <person name="Yoshinaga Y."/>
            <person name="Zane M."/>
            <person name="Rokhsar D."/>
            <person name="Grimwood J."/>
            <person name="Schmutz J."/>
            <person name="Juenger T."/>
        </authorList>
    </citation>
    <scope>NUCLEOTIDE SEQUENCE [LARGE SCALE GENOMIC DNA]</scope>
    <source>
        <strain evidence="2">cv. HAL2</strain>
    </source>
</reference>
<gene>
    <name evidence="1" type="ORF">GQ55_2G344100</name>
</gene>
<dbReference type="Gramene" id="PUZ71803">
    <property type="protein sequence ID" value="PUZ71803"/>
    <property type="gene ID" value="GQ55_2G344100"/>
</dbReference>
<dbReference type="EMBL" id="CM009750">
    <property type="protein sequence ID" value="PUZ71803.1"/>
    <property type="molecule type" value="Genomic_DNA"/>
</dbReference>
<keyword evidence="2" id="KW-1185">Reference proteome</keyword>
<proteinExistence type="predicted"/>
<organism evidence="1 2">
    <name type="scientific">Panicum hallii var. hallii</name>
    <dbReference type="NCBI Taxonomy" id="1504633"/>
    <lineage>
        <taxon>Eukaryota</taxon>
        <taxon>Viridiplantae</taxon>
        <taxon>Streptophyta</taxon>
        <taxon>Embryophyta</taxon>
        <taxon>Tracheophyta</taxon>
        <taxon>Spermatophyta</taxon>
        <taxon>Magnoliopsida</taxon>
        <taxon>Liliopsida</taxon>
        <taxon>Poales</taxon>
        <taxon>Poaceae</taxon>
        <taxon>PACMAD clade</taxon>
        <taxon>Panicoideae</taxon>
        <taxon>Panicodae</taxon>
        <taxon>Paniceae</taxon>
        <taxon>Panicinae</taxon>
        <taxon>Panicum</taxon>
        <taxon>Panicum sect. Panicum</taxon>
    </lineage>
</organism>
<dbReference type="AlphaFoldDB" id="A0A2T7EVE8"/>
<name>A0A2T7EVE8_9POAL</name>
<dbReference type="OrthoDB" id="687926at2759"/>
<evidence type="ECO:0000313" key="2">
    <source>
        <dbReference type="Proteomes" id="UP000244336"/>
    </source>
</evidence>
<dbReference type="Proteomes" id="UP000244336">
    <property type="component" value="Chromosome 2"/>
</dbReference>
<accession>A0A2T7EVE8</accession>
<evidence type="ECO:0000313" key="1">
    <source>
        <dbReference type="EMBL" id="PUZ71803.1"/>
    </source>
</evidence>